<dbReference type="Proteomes" id="UP001155240">
    <property type="component" value="Unassembled WGS sequence"/>
</dbReference>
<proteinExistence type="predicted"/>
<comment type="caution">
    <text evidence="7">The sequence shown here is derived from an EMBL/GenBank/DDBJ whole genome shotgun (WGS) entry which is preliminary data.</text>
</comment>
<dbReference type="GO" id="GO:0016874">
    <property type="term" value="F:ligase activity"/>
    <property type="evidence" value="ECO:0007669"/>
    <property type="project" value="UniProtKB-KW"/>
</dbReference>
<feature type="transmembrane region" description="Helical" evidence="5">
    <location>
        <begin position="36"/>
        <end position="54"/>
    </location>
</feature>
<feature type="transmembrane region" description="Helical" evidence="5">
    <location>
        <begin position="212"/>
        <end position="243"/>
    </location>
</feature>
<gene>
    <name evidence="7" type="ORF">NB037_05040</name>
</gene>
<dbReference type="InterPro" id="IPR007016">
    <property type="entry name" value="O-antigen_ligase-rel_domated"/>
</dbReference>
<dbReference type="PANTHER" id="PTHR37422:SF13">
    <property type="entry name" value="LIPOPOLYSACCHARIDE BIOSYNTHESIS PROTEIN PA4999-RELATED"/>
    <property type="match status" value="1"/>
</dbReference>
<feature type="transmembrane region" description="Helical" evidence="5">
    <location>
        <begin position="255"/>
        <end position="281"/>
    </location>
</feature>
<dbReference type="PANTHER" id="PTHR37422">
    <property type="entry name" value="TEICHURONIC ACID BIOSYNTHESIS PROTEIN TUAE"/>
    <property type="match status" value="1"/>
</dbReference>
<feature type="transmembrane region" description="Helical" evidence="5">
    <location>
        <begin position="129"/>
        <end position="148"/>
    </location>
</feature>
<dbReference type="EMBL" id="JAMRYM010000011">
    <property type="protein sequence ID" value="MCM6761780.1"/>
    <property type="molecule type" value="Genomic_DNA"/>
</dbReference>
<feature type="transmembrane region" description="Helical" evidence="5">
    <location>
        <begin position="66"/>
        <end position="83"/>
    </location>
</feature>
<keyword evidence="2 5" id="KW-0812">Transmembrane</keyword>
<feature type="transmembrane region" description="Helical" evidence="5">
    <location>
        <begin position="95"/>
        <end position="117"/>
    </location>
</feature>
<feature type="transmembrane region" description="Helical" evidence="5">
    <location>
        <begin position="380"/>
        <end position="400"/>
    </location>
</feature>
<evidence type="ECO:0000256" key="4">
    <source>
        <dbReference type="ARBA" id="ARBA00023136"/>
    </source>
</evidence>
<keyword evidence="8" id="KW-1185">Reference proteome</keyword>
<sequence>MIRRAAPSAPRVLAVAVLTVLISGQALRNLAGWWGWGLVVGALLVAVVVVVVRERPRLLWSRTPKSLLAFLCLVVLSLLWSAYPGASAIGVTAQLATTFGGVALGLLLGTGAFVTALGRALRITVGVSLLFELVIAVVVRQSVLPLVIDLPASGRIPDAFYWSQAALFTGDPIQGIVGNRNLLGFAALLGLVVVLLELAARTVRRRWGVVWALVFAATLLLTRSSTVLLCAVAVGLAAAFALWARRRGEDRRRPVYLTAAAVGAVLVVGLLAGRGALLALLGKSEDATGRLDIWNAVGALAAERPVLGWGWVSYWAPWAAPFDTLAERKGVLYLQAHNAALDVWFQLGAVGLVLFTALVVSTLWRSWFRAVDRPRRSATAALPYSALSLAPLLIVVALLAQSLAESRLLIESGWLLLVALAVLTKQPANEAEEALAADPVPVAGERAGR</sequence>
<evidence type="ECO:0000256" key="2">
    <source>
        <dbReference type="ARBA" id="ARBA00022692"/>
    </source>
</evidence>
<keyword evidence="4 5" id="KW-0472">Membrane</keyword>
<keyword evidence="3 5" id="KW-1133">Transmembrane helix</keyword>
<dbReference type="Pfam" id="PF04932">
    <property type="entry name" value="Wzy_C"/>
    <property type="match status" value="1"/>
</dbReference>
<keyword evidence="7" id="KW-0436">Ligase</keyword>
<feature type="transmembrane region" description="Helical" evidence="5">
    <location>
        <begin position="343"/>
        <end position="368"/>
    </location>
</feature>
<evidence type="ECO:0000313" key="7">
    <source>
        <dbReference type="EMBL" id="MCM6761780.1"/>
    </source>
</evidence>
<dbReference type="InterPro" id="IPR051533">
    <property type="entry name" value="WaaL-like"/>
</dbReference>
<evidence type="ECO:0000256" key="5">
    <source>
        <dbReference type="SAM" id="Phobius"/>
    </source>
</evidence>
<accession>A0A9X2DVE8</accession>
<dbReference type="AlphaFoldDB" id="A0A9X2DVE8"/>
<evidence type="ECO:0000259" key="6">
    <source>
        <dbReference type="Pfam" id="PF04932"/>
    </source>
</evidence>
<name>A0A9X2DVE8_9MICO</name>
<evidence type="ECO:0000256" key="3">
    <source>
        <dbReference type="ARBA" id="ARBA00022989"/>
    </source>
</evidence>
<protein>
    <submittedName>
        <fullName evidence="7">O-antigen ligase family protein</fullName>
    </submittedName>
</protein>
<dbReference type="RefSeq" id="WP_251944203.1">
    <property type="nucleotide sequence ID" value="NZ_JAMRYM010000011.1"/>
</dbReference>
<comment type="subcellular location">
    <subcellularLocation>
        <location evidence="1">Membrane</location>
        <topology evidence="1">Multi-pass membrane protein</topology>
    </subcellularLocation>
</comment>
<feature type="transmembrane region" description="Helical" evidence="5">
    <location>
        <begin position="182"/>
        <end position="200"/>
    </location>
</feature>
<organism evidence="7 8">
    <name type="scientific">Rathayibacter rubneri</name>
    <dbReference type="NCBI Taxonomy" id="2950106"/>
    <lineage>
        <taxon>Bacteria</taxon>
        <taxon>Bacillati</taxon>
        <taxon>Actinomycetota</taxon>
        <taxon>Actinomycetes</taxon>
        <taxon>Micrococcales</taxon>
        <taxon>Microbacteriaceae</taxon>
        <taxon>Rathayibacter</taxon>
    </lineage>
</organism>
<evidence type="ECO:0000256" key="1">
    <source>
        <dbReference type="ARBA" id="ARBA00004141"/>
    </source>
</evidence>
<reference evidence="7" key="1">
    <citation type="submission" date="2022-06" db="EMBL/GenBank/DDBJ databases">
        <title>Whole genome shotgun sequencing (WGS) of Rathayibacter sp. ZW T2_19, isolated from stored onions (Allium cepa).</title>
        <authorList>
            <person name="Stoll D.A."/>
            <person name="Huch M."/>
        </authorList>
    </citation>
    <scope>NUCLEOTIDE SEQUENCE</scope>
    <source>
        <strain evidence="7">ZW T2_19</strain>
    </source>
</reference>
<dbReference type="GO" id="GO:0016020">
    <property type="term" value="C:membrane"/>
    <property type="evidence" value="ECO:0007669"/>
    <property type="project" value="UniProtKB-SubCell"/>
</dbReference>
<evidence type="ECO:0000313" key="8">
    <source>
        <dbReference type="Proteomes" id="UP001155240"/>
    </source>
</evidence>
<feature type="domain" description="O-antigen ligase-related" evidence="6">
    <location>
        <begin position="213"/>
        <end position="355"/>
    </location>
</feature>